<accession>A0AAD9NM77</accession>
<keyword evidence="9" id="KW-0539">Nucleus</keyword>
<dbReference type="GO" id="GO:0008270">
    <property type="term" value="F:zinc ion binding"/>
    <property type="evidence" value="ECO:0007669"/>
    <property type="project" value="UniProtKB-KW"/>
</dbReference>
<keyword evidence="3" id="KW-0677">Repeat</keyword>
<evidence type="ECO:0000256" key="10">
    <source>
        <dbReference type="PROSITE-ProRule" id="PRU00042"/>
    </source>
</evidence>
<dbReference type="FunFam" id="3.30.160.60:FF:000358">
    <property type="entry name" value="zinc finger protein 24"/>
    <property type="match status" value="1"/>
</dbReference>
<evidence type="ECO:0000256" key="5">
    <source>
        <dbReference type="ARBA" id="ARBA00022833"/>
    </source>
</evidence>
<dbReference type="EMBL" id="JAODUO010000974">
    <property type="protein sequence ID" value="KAK2172299.1"/>
    <property type="molecule type" value="Genomic_DNA"/>
</dbReference>
<dbReference type="Pfam" id="PF00651">
    <property type="entry name" value="BTB"/>
    <property type="match status" value="1"/>
</dbReference>
<dbReference type="FunFam" id="3.30.160.60:FF:000149">
    <property type="entry name" value="Zinc finger protein 569"/>
    <property type="match status" value="1"/>
</dbReference>
<dbReference type="SMART" id="SM00225">
    <property type="entry name" value="BTB"/>
    <property type="match status" value="1"/>
</dbReference>
<feature type="domain" description="C2H2-type" evidence="12">
    <location>
        <begin position="461"/>
        <end position="488"/>
    </location>
</feature>
<reference evidence="13" key="1">
    <citation type="journal article" date="2023" name="Mol. Biol. Evol.">
        <title>Third-Generation Sequencing Reveals the Adaptive Role of the Epigenome in Three Deep-Sea Polychaetes.</title>
        <authorList>
            <person name="Perez M."/>
            <person name="Aroh O."/>
            <person name="Sun Y."/>
            <person name="Lan Y."/>
            <person name="Juniper S.K."/>
            <person name="Young C.R."/>
            <person name="Angers B."/>
            <person name="Qian P.Y."/>
        </authorList>
    </citation>
    <scope>NUCLEOTIDE SEQUENCE</scope>
    <source>
        <strain evidence="13">R07B-5</strain>
    </source>
</reference>
<evidence type="ECO:0000256" key="7">
    <source>
        <dbReference type="ARBA" id="ARBA00023125"/>
    </source>
</evidence>
<dbReference type="PROSITE" id="PS50157">
    <property type="entry name" value="ZINC_FINGER_C2H2_2"/>
    <property type="match status" value="4"/>
</dbReference>
<evidence type="ECO:0000256" key="4">
    <source>
        <dbReference type="ARBA" id="ARBA00022771"/>
    </source>
</evidence>
<dbReference type="FunFam" id="3.30.160.60:FF:000446">
    <property type="entry name" value="Zinc finger protein"/>
    <property type="match status" value="1"/>
</dbReference>
<dbReference type="Pfam" id="PF00096">
    <property type="entry name" value="zf-C2H2"/>
    <property type="match status" value="3"/>
</dbReference>
<dbReference type="PROSITE" id="PS00028">
    <property type="entry name" value="ZINC_FINGER_C2H2_1"/>
    <property type="match status" value="4"/>
</dbReference>
<evidence type="ECO:0000256" key="6">
    <source>
        <dbReference type="ARBA" id="ARBA00023015"/>
    </source>
</evidence>
<dbReference type="SMART" id="SM00355">
    <property type="entry name" value="ZnF_C2H2"/>
    <property type="match status" value="4"/>
</dbReference>
<dbReference type="SUPFAM" id="SSF54695">
    <property type="entry name" value="POZ domain"/>
    <property type="match status" value="1"/>
</dbReference>
<dbReference type="Proteomes" id="UP001209878">
    <property type="component" value="Unassembled WGS sequence"/>
</dbReference>
<feature type="domain" description="C2H2-type" evidence="12">
    <location>
        <begin position="433"/>
        <end position="457"/>
    </location>
</feature>
<evidence type="ECO:0000313" key="13">
    <source>
        <dbReference type="EMBL" id="KAK2172299.1"/>
    </source>
</evidence>
<dbReference type="GO" id="GO:0003677">
    <property type="term" value="F:DNA binding"/>
    <property type="evidence" value="ECO:0007669"/>
    <property type="project" value="UniProtKB-KW"/>
</dbReference>
<protein>
    <submittedName>
        <fullName evidence="13">Uncharacterized protein</fullName>
    </submittedName>
</protein>
<gene>
    <name evidence="13" type="ORF">NP493_973g01007</name>
</gene>
<keyword evidence="2" id="KW-0479">Metal-binding</keyword>
<evidence type="ECO:0000256" key="8">
    <source>
        <dbReference type="ARBA" id="ARBA00023163"/>
    </source>
</evidence>
<sequence length="495" mass="54634">MPIRAWTIARSIHTLSPAAWYGDTYPKGSEVAMPVSSLHHLEWRNLLCTKLLSLHKKAALCDTRLRVSDSDRDLRAHGCMLSAASPVLLSQLERDDDHLCLPADLNYPRHVWQRLLQFIYSGTVTLTSMSQAAEVLEAAETLELQMLVNLCEHYVQHVGSVEDVTTNIPHTTYVGNIEMNTSEHSFDNKVCTSEAVARAEEHKWVGTRPDNVILKCSVIDRAHSASRRESSRILLPCHGQSRTLQNKLNIPERGEEKNTLSLPDAQCVDMRSCDEMELMSSDETGEGQGHTDVESQQKVEVNQCMHDAGQAGTCLGETVSNEANCQPSPMSCRPSTLCQPSTCAGQDMSTATTQTQGQAIVRGGTSGQGRTSKRPLACPQCGKLFAHQSVLLIHSRKHTGEKPYVCVVCGRAFTQSGALKGHHQRAHTNHRPYECIACGKTFAHKSDVQAHQRVHTNVCLYICPECGKSFARQTDLSSHRHCHQVDNIVARGNCG</sequence>
<comment type="subcellular location">
    <subcellularLocation>
        <location evidence="1">Nucleus</location>
    </subcellularLocation>
</comment>
<dbReference type="PROSITE" id="PS50097">
    <property type="entry name" value="BTB"/>
    <property type="match status" value="1"/>
</dbReference>
<proteinExistence type="predicted"/>
<evidence type="ECO:0000256" key="1">
    <source>
        <dbReference type="ARBA" id="ARBA00004123"/>
    </source>
</evidence>
<name>A0AAD9NM77_RIDPI</name>
<feature type="domain" description="C2H2-type" evidence="12">
    <location>
        <begin position="404"/>
        <end position="432"/>
    </location>
</feature>
<dbReference type="InterPro" id="IPR011333">
    <property type="entry name" value="SKP1/BTB/POZ_sf"/>
</dbReference>
<dbReference type="CDD" id="cd18186">
    <property type="entry name" value="BTB_POZ_ZBTB_KLHL-like"/>
    <property type="match status" value="1"/>
</dbReference>
<dbReference type="PANTHER" id="PTHR24394">
    <property type="entry name" value="ZINC FINGER PROTEIN"/>
    <property type="match status" value="1"/>
</dbReference>
<dbReference type="PANTHER" id="PTHR24394:SF48">
    <property type="entry name" value="ZINC FINGER PROTEIN 771"/>
    <property type="match status" value="1"/>
</dbReference>
<evidence type="ECO:0000256" key="3">
    <source>
        <dbReference type="ARBA" id="ARBA00022737"/>
    </source>
</evidence>
<organism evidence="13 14">
    <name type="scientific">Ridgeia piscesae</name>
    <name type="common">Tubeworm</name>
    <dbReference type="NCBI Taxonomy" id="27915"/>
    <lineage>
        <taxon>Eukaryota</taxon>
        <taxon>Metazoa</taxon>
        <taxon>Spiralia</taxon>
        <taxon>Lophotrochozoa</taxon>
        <taxon>Annelida</taxon>
        <taxon>Polychaeta</taxon>
        <taxon>Sedentaria</taxon>
        <taxon>Canalipalpata</taxon>
        <taxon>Sabellida</taxon>
        <taxon>Siboglinidae</taxon>
        <taxon>Ridgeia</taxon>
    </lineage>
</organism>
<comment type="caution">
    <text evidence="13">The sequence shown here is derived from an EMBL/GenBank/DDBJ whole genome shotgun (WGS) entry which is preliminary data.</text>
</comment>
<keyword evidence="14" id="KW-1185">Reference proteome</keyword>
<dbReference type="GO" id="GO:0005634">
    <property type="term" value="C:nucleus"/>
    <property type="evidence" value="ECO:0007669"/>
    <property type="project" value="UniProtKB-SubCell"/>
</dbReference>
<dbReference type="Pfam" id="PF13912">
    <property type="entry name" value="zf-C2H2_6"/>
    <property type="match status" value="1"/>
</dbReference>
<dbReference type="Gene3D" id="3.30.710.10">
    <property type="entry name" value="Potassium Channel Kv1.1, Chain A"/>
    <property type="match status" value="1"/>
</dbReference>
<dbReference type="GO" id="GO:0000981">
    <property type="term" value="F:DNA-binding transcription factor activity, RNA polymerase II-specific"/>
    <property type="evidence" value="ECO:0007669"/>
    <property type="project" value="TreeGrafter"/>
</dbReference>
<evidence type="ECO:0000259" key="11">
    <source>
        <dbReference type="PROSITE" id="PS50097"/>
    </source>
</evidence>
<dbReference type="InterPro" id="IPR036236">
    <property type="entry name" value="Znf_C2H2_sf"/>
</dbReference>
<keyword evidence="6" id="KW-0805">Transcription regulation</keyword>
<dbReference type="AlphaFoldDB" id="A0AAD9NM77"/>
<evidence type="ECO:0000256" key="9">
    <source>
        <dbReference type="ARBA" id="ARBA00023242"/>
    </source>
</evidence>
<evidence type="ECO:0000256" key="2">
    <source>
        <dbReference type="ARBA" id="ARBA00022723"/>
    </source>
</evidence>
<keyword evidence="5" id="KW-0862">Zinc</keyword>
<dbReference type="InterPro" id="IPR000210">
    <property type="entry name" value="BTB/POZ_dom"/>
</dbReference>
<evidence type="ECO:0000313" key="14">
    <source>
        <dbReference type="Proteomes" id="UP001209878"/>
    </source>
</evidence>
<keyword evidence="7" id="KW-0238">DNA-binding</keyword>
<keyword evidence="4 10" id="KW-0863">Zinc-finger</keyword>
<dbReference type="InterPro" id="IPR013087">
    <property type="entry name" value="Znf_C2H2_type"/>
</dbReference>
<keyword evidence="8" id="KW-0804">Transcription</keyword>
<dbReference type="Gene3D" id="3.30.160.60">
    <property type="entry name" value="Classic Zinc Finger"/>
    <property type="match status" value="4"/>
</dbReference>
<feature type="domain" description="BTB" evidence="11">
    <location>
        <begin position="61"/>
        <end position="128"/>
    </location>
</feature>
<evidence type="ECO:0000259" key="12">
    <source>
        <dbReference type="PROSITE" id="PS50157"/>
    </source>
</evidence>
<dbReference type="SUPFAM" id="SSF57667">
    <property type="entry name" value="beta-beta-alpha zinc fingers"/>
    <property type="match status" value="2"/>
</dbReference>
<feature type="domain" description="C2H2-type" evidence="12">
    <location>
        <begin position="376"/>
        <end position="403"/>
    </location>
</feature>